<evidence type="ECO:0000313" key="3">
    <source>
        <dbReference type="Proteomes" id="UP000053958"/>
    </source>
</evidence>
<proteinExistence type="predicted"/>
<accession>A0A0F4YK85</accession>
<name>A0A0F4YK85_RASE3</name>
<comment type="caution">
    <text evidence="2">The sequence shown here is derived from an EMBL/GenBank/DDBJ whole genome shotgun (WGS) entry which is preliminary data.</text>
</comment>
<protein>
    <recommendedName>
        <fullName evidence="4">Secreted protein</fullName>
    </recommendedName>
</protein>
<keyword evidence="3" id="KW-1185">Reference proteome</keyword>
<evidence type="ECO:0000313" key="2">
    <source>
        <dbReference type="EMBL" id="KKA18682.1"/>
    </source>
</evidence>
<dbReference type="RefSeq" id="XP_013325294.1">
    <property type="nucleotide sequence ID" value="XM_013469840.1"/>
</dbReference>
<keyword evidence="1" id="KW-0732">Signal</keyword>
<feature type="chain" id="PRO_5002481629" description="Secreted protein" evidence="1">
    <location>
        <begin position="26"/>
        <end position="133"/>
    </location>
</feature>
<gene>
    <name evidence="2" type="ORF">T310_7363</name>
</gene>
<dbReference type="AlphaFoldDB" id="A0A0F4YK85"/>
<sequence length="133" mass="14780">FIRCILLSSLTLQILHLIILPSGQGEFRCFRRRCLLRDPGVLYTHVRSVTGSLVSPTQRKQIFGLWRGEPTRTDAIAWRRAIVSSSSCEPSCLFEWGATASVARRFRDGPGRIGAPSITSQNAITALIAAIRR</sequence>
<reference evidence="2 3" key="1">
    <citation type="submission" date="2015-04" db="EMBL/GenBank/DDBJ databases">
        <authorList>
            <person name="Heijne W.H."/>
            <person name="Fedorova N.D."/>
            <person name="Nierman W.C."/>
            <person name="Vollebregt A.W."/>
            <person name="Zhao Z."/>
            <person name="Wu L."/>
            <person name="Kumar M."/>
            <person name="Stam H."/>
            <person name="van den Berg M.A."/>
            <person name="Pel H.J."/>
        </authorList>
    </citation>
    <scope>NUCLEOTIDE SEQUENCE [LARGE SCALE GENOMIC DNA]</scope>
    <source>
        <strain evidence="2 3">CBS 393.64</strain>
    </source>
</reference>
<feature type="signal peptide" evidence="1">
    <location>
        <begin position="1"/>
        <end position="25"/>
    </location>
</feature>
<dbReference type="GeneID" id="25319638"/>
<evidence type="ECO:0000256" key="1">
    <source>
        <dbReference type="SAM" id="SignalP"/>
    </source>
</evidence>
<dbReference type="EMBL" id="LASV01000429">
    <property type="protein sequence ID" value="KKA18682.1"/>
    <property type="molecule type" value="Genomic_DNA"/>
</dbReference>
<evidence type="ECO:0008006" key="4">
    <source>
        <dbReference type="Google" id="ProtNLM"/>
    </source>
</evidence>
<organism evidence="2 3">
    <name type="scientific">Rasamsonia emersonii (strain ATCC 16479 / CBS 393.64 / IMI 116815)</name>
    <dbReference type="NCBI Taxonomy" id="1408163"/>
    <lineage>
        <taxon>Eukaryota</taxon>
        <taxon>Fungi</taxon>
        <taxon>Dikarya</taxon>
        <taxon>Ascomycota</taxon>
        <taxon>Pezizomycotina</taxon>
        <taxon>Eurotiomycetes</taxon>
        <taxon>Eurotiomycetidae</taxon>
        <taxon>Eurotiales</taxon>
        <taxon>Trichocomaceae</taxon>
        <taxon>Rasamsonia</taxon>
    </lineage>
</organism>
<dbReference type="Proteomes" id="UP000053958">
    <property type="component" value="Unassembled WGS sequence"/>
</dbReference>
<feature type="non-terminal residue" evidence="2">
    <location>
        <position position="1"/>
    </location>
</feature>